<evidence type="ECO:0000256" key="1">
    <source>
        <dbReference type="ARBA" id="ARBA00000725"/>
    </source>
</evidence>
<dbReference type="GeneID" id="301141594"/>
<dbReference type="EC" id="1.10.3.-" evidence="9"/>
<dbReference type="PANTHER" id="PTHR36835:SF1">
    <property type="entry name" value="CYTOCHROME BO(3) UBIQUINOL OXIDASE SUBUNIT 4"/>
    <property type="match status" value="1"/>
</dbReference>
<keyword evidence="8 9" id="KW-0472">Membrane</keyword>
<protein>
    <recommendedName>
        <fullName evidence="9">Quinol oxidase subunit 4</fullName>
        <ecNumber evidence="9">1.10.3.-</ecNumber>
    </recommendedName>
</protein>
<evidence type="ECO:0000256" key="8">
    <source>
        <dbReference type="ARBA" id="ARBA00023136"/>
    </source>
</evidence>
<keyword evidence="7 9" id="KW-0560">Oxidoreductase</keyword>
<dbReference type="Proteomes" id="UP001342826">
    <property type="component" value="Unassembled WGS sequence"/>
</dbReference>
<comment type="subcellular location">
    <subcellularLocation>
        <location evidence="2 9">Cell membrane</location>
        <topology evidence="2 9">Multi-pass membrane protein</topology>
    </subcellularLocation>
</comment>
<evidence type="ECO:0000256" key="6">
    <source>
        <dbReference type="ARBA" id="ARBA00022989"/>
    </source>
</evidence>
<accession>A0ABU6P4G1</accession>
<evidence type="ECO:0000313" key="10">
    <source>
        <dbReference type="EMBL" id="MED4403818.1"/>
    </source>
</evidence>
<evidence type="ECO:0000256" key="9">
    <source>
        <dbReference type="RuleBase" id="RU367153"/>
    </source>
</evidence>
<dbReference type="EMBL" id="JARTFS010000020">
    <property type="protein sequence ID" value="MED4403818.1"/>
    <property type="molecule type" value="Genomic_DNA"/>
</dbReference>
<name>A0ABU6P4G1_9BACI</name>
<comment type="function">
    <text evidence="9">Catalyzes quinol oxidation with the concomitant reduction of oxygen to water.</text>
</comment>
<comment type="catalytic activity">
    <reaction evidence="1 9">
        <text>2 a quinol + O2 = 2 a quinone + 2 H2O</text>
        <dbReference type="Rhea" id="RHEA:55376"/>
        <dbReference type="ChEBI" id="CHEBI:15377"/>
        <dbReference type="ChEBI" id="CHEBI:15379"/>
        <dbReference type="ChEBI" id="CHEBI:24646"/>
        <dbReference type="ChEBI" id="CHEBI:132124"/>
    </reaction>
</comment>
<dbReference type="PANTHER" id="PTHR36835">
    <property type="entry name" value="CYTOCHROME BO(3) UBIQUINOL OXIDASE SUBUNIT 4"/>
    <property type="match status" value="1"/>
</dbReference>
<comment type="similarity">
    <text evidence="3 9">Belongs to the cytochrome c oxidase bacterial subunit 4 family.</text>
</comment>
<evidence type="ECO:0000256" key="2">
    <source>
        <dbReference type="ARBA" id="ARBA00004651"/>
    </source>
</evidence>
<feature type="transmembrane region" description="Helical" evidence="9">
    <location>
        <begin position="42"/>
        <end position="65"/>
    </location>
</feature>
<dbReference type="RefSeq" id="WP_066230774.1">
    <property type="nucleotide sequence ID" value="NZ_JARTFQ010000009.1"/>
</dbReference>
<feature type="transmembrane region" description="Helical" evidence="9">
    <location>
        <begin position="12"/>
        <end position="36"/>
    </location>
</feature>
<evidence type="ECO:0000256" key="3">
    <source>
        <dbReference type="ARBA" id="ARBA00008079"/>
    </source>
</evidence>
<reference evidence="10 11" key="1">
    <citation type="submission" date="2023-03" db="EMBL/GenBank/DDBJ databases">
        <title>Bacillus Genome Sequencing.</title>
        <authorList>
            <person name="Dunlap C."/>
        </authorList>
    </citation>
    <scope>NUCLEOTIDE SEQUENCE [LARGE SCALE GENOMIC DNA]</scope>
    <source>
        <strain evidence="10 11">NRS-1717</strain>
    </source>
</reference>
<dbReference type="InterPro" id="IPR014250">
    <property type="entry name" value="QoxD"/>
</dbReference>
<keyword evidence="6 9" id="KW-1133">Transmembrane helix</keyword>
<dbReference type="InterPro" id="IPR050968">
    <property type="entry name" value="Cytochrome_c_oxidase_bac_sub4"/>
</dbReference>
<proteinExistence type="inferred from homology"/>
<feature type="transmembrane region" description="Helical" evidence="9">
    <location>
        <begin position="77"/>
        <end position="96"/>
    </location>
</feature>
<keyword evidence="4 9" id="KW-1003">Cell membrane</keyword>
<organism evidence="10 11">
    <name type="scientific">Metabacillus fastidiosus</name>
    <dbReference type="NCBI Taxonomy" id="1458"/>
    <lineage>
        <taxon>Bacteria</taxon>
        <taxon>Bacillati</taxon>
        <taxon>Bacillota</taxon>
        <taxon>Bacilli</taxon>
        <taxon>Bacillales</taxon>
        <taxon>Bacillaceae</taxon>
        <taxon>Metabacillus</taxon>
    </lineage>
</organism>
<keyword evidence="5 9" id="KW-0812">Transmembrane</keyword>
<dbReference type="NCBIfam" id="TIGR02901">
    <property type="entry name" value="QoxD"/>
    <property type="match status" value="1"/>
</dbReference>
<comment type="caution">
    <text evidence="10">The sequence shown here is derived from an EMBL/GenBank/DDBJ whole genome shotgun (WGS) entry which is preliminary data.</text>
</comment>
<sequence>MSNKTNTHHGFPWGHIVGLILSIALTLLAAGLALYTDLSLTVIVWIIFSLAFLQAAIQLFMFMHIREGDGAWQIGKMLSAAFIAIVIVYGSVWVMTNMH</sequence>
<evidence type="ECO:0000256" key="5">
    <source>
        <dbReference type="ARBA" id="ARBA00022692"/>
    </source>
</evidence>
<keyword evidence="11" id="KW-1185">Reference proteome</keyword>
<evidence type="ECO:0000256" key="4">
    <source>
        <dbReference type="ARBA" id="ARBA00022475"/>
    </source>
</evidence>
<evidence type="ECO:0000256" key="7">
    <source>
        <dbReference type="ARBA" id="ARBA00023002"/>
    </source>
</evidence>
<dbReference type="InterPro" id="IPR005171">
    <property type="entry name" value="Cyt_c_oxidase_su4_prok"/>
</dbReference>
<dbReference type="Pfam" id="PF03626">
    <property type="entry name" value="COX4_pro"/>
    <property type="match status" value="1"/>
</dbReference>
<evidence type="ECO:0000313" key="11">
    <source>
        <dbReference type="Proteomes" id="UP001342826"/>
    </source>
</evidence>
<gene>
    <name evidence="10" type="primary">qoxD</name>
    <name evidence="10" type="ORF">P9271_21195</name>
</gene>